<sequence length="96" mass="10783">HTSTHGVTYKYLTSSQQSPITKPHHNPLNHIHKPPVRMYRNPPGLSAPKIPTSRVTYNFIIHLAQPRMSLAMLSRCLLDDGREHSPNSLIPGKEGL</sequence>
<feature type="compositionally biased region" description="Basic residues" evidence="1">
    <location>
        <begin position="22"/>
        <end position="35"/>
    </location>
</feature>
<reference evidence="2 3" key="1">
    <citation type="journal article" date="2020" name="IScience">
        <title>Genome Sequencing of the Endangered Kingdonia uniflora (Circaeasteraceae, Ranunculales) Reveals Potential Mechanisms of Evolutionary Specialization.</title>
        <authorList>
            <person name="Sun Y."/>
            <person name="Deng T."/>
            <person name="Zhang A."/>
            <person name="Moore M.J."/>
            <person name="Landis J.B."/>
            <person name="Lin N."/>
            <person name="Zhang H."/>
            <person name="Zhang X."/>
            <person name="Huang J."/>
            <person name="Zhang X."/>
            <person name="Sun H."/>
            <person name="Wang H."/>
        </authorList>
    </citation>
    <scope>NUCLEOTIDE SEQUENCE [LARGE SCALE GENOMIC DNA]</scope>
    <source>
        <strain evidence="2">TB1705</strain>
        <tissue evidence="2">Leaf</tissue>
    </source>
</reference>
<feature type="non-terminal residue" evidence="2">
    <location>
        <position position="1"/>
    </location>
</feature>
<evidence type="ECO:0000313" key="2">
    <source>
        <dbReference type="EMBL" id="KAF6143326.1"/>
    </source>
</evidence>
<accession>A0A7J7LKZ6</accession>
<dbReference type="Proteomes" id="UP000541444">
    <property type="component" value="Unassembled WGS sequence"/>
</dbReference>
<keyword evidence="3" id="KW-1185">Reference proteome</keyword>
<protein>
    <submittedName>
        <fullName evidence="2">Uncharacterized protein</fullName>
    </submittedName>
</protein>
<feature type="compositionally biased region" description="Polar residues" evidence="1">
    <location>
        <begin position="1"/>
        <end position="20"/>
    </location>
</feature>
<name>A0A7J7LKZ6_9MAGN</name>
<feature type="region of interest" description="Disordered" evidence="1">
    <location>
        <begin position="1"/>
        <end position="47"/>
    </location>
</feature>
<dbReference type="EMBL" id="JACGCM010002208">
    <property type="protein sequence ID" value="KAF6143326.1"/>
    <property type="molecule type" value="Genomic_DNA"/>
</dbReference>
<evidence type="ECO:0000256" key="1">
    <source>
        <dbReference type="SAM" id="MobiDB-lite"/>
    </source>
</evidence>
<proteinExistence type="predicted"/>
<evidence type="ECO:0000313" key="3">
    <source>
        <dbReference type="Proteomes" id="UP000541444"/>
    </source>
</evidence>
<comment type="caution">
    <text evidence="2">The sequence shown here is derived from an EMBL/GenBank/DDBJ whole genome shotgun (WGS) entry which is preliminary data.</text>
</comment>
<dbReference type="AlphaFoldDB" id="A0A7J7LKZ6"/>
<organism evidence="2 3">
    <name type="scientific">Kingdonia uniflora</name>
    <dbReference type="NCBI Taxonomy" id="39325"/>
    <lineage>
        <taxon>Eukaryota</taxon>
        <taxon>Viridiplantae</taxon>
        <taxon>Streptophyta</taxon>
        <taxon>Embryophyta</taxon>
        <taxon>Tracheophyta</taxon>
        <taxon>Spermatophyta</taxon>
        <taxon>Magnoliopsida</taxon>
        <taxon>Ranunculales</taxon>
        <taxon>Circaeasteraceae</taxon>
        <taxon>Kingdonia</taxon>
    </lineage>
</organism>
<gene>
    <name evidence="2" type="ORF">GIB67_039109</name>
</gene>